<evidence type="ECO:0000313" key="1">
    <source>
        <dbReference type="EMBL" id="KAK0632958.1"/>
    </source>
</evidence>
<dbReference type="Gene3D" id="3.40.630.30">
    <property type="match status" value="1"/>
</dbReference>
<protein>
    <submittedName>
        <fullName evidence="1">Uncharacterized protein</fullName>
    </submittedName>
</protein>
<dbReference type="InterPro" id="IPR016181">
    <property type="entry name" value="Acyl_CoA_acyltransferase"/>
</dbReference>
<dbReference type="Proteomes" id="UP001175000">
    <property type="component" value="Unassembled WGS sequence"/>
</dbReference>
<dbReference type="AlphaFoldDB" id="A0AA39XFD3"/>
<comment type="caution">
    <text evidence="1">The sequence shown here is derived from an EMBL/GenBank/DDBJ whole genome shotgun (WGS) entry which is preliminary data.</text>
</comment>
<sequence>MRIRPATTADIPRLAHLYRRSCSSRPELAFLEPSWQTNPDETTNGIISRLLNQLEDETTIIVVAELGAVDIRSASRHNTTKPVAWMAMRWETSDYIRHLRGVVKGIDRARNDTQATRSRLNKLVKVERTWEGAFPGWWEVTILVEHPDYVDRNPAGELLQWASIVAEFEGDALTALVGSDELVREYQLRGLVPYRRIKVREGEEEVKVYEMERLRGAGREYSGRAEKVEPLSGLVGGFVSRWR</sequence>
<evidence type="ECO:0000313" key="2">
    <source>
        <dbReference type="Proteomes" id="UP001175000"/>
    </source>
</evidence>
<dbReference type="EMBL" id="JAULSU010000001">
    <property type="protein sequence ID" value="KAK0632958.1"/>
    <property type="molecule type" value="Genomic_DNA"/>
</dbReference>
<name>A0AA39XFD3_9PEZI</name>
<accession>A0AA39XFD3</accession>
<dbReference type="SUPFAM" id="SSF55729">
    <property type="entry name" value="Acyl-CoA N-acyltransferases (Nat)"/>
    <property type="match status" value="1"/>
</dbReference>
<proteinExistence type="predicted"/>
<gene>
    <name evidence="1" type="ORF">B0T14DRAFT_491214</name>
</gene>
<reference evidence="1" key="1">
    <citation type="submission" date="2023-06" db="EMBL/GenBank/DDBJ databases">
        <title>Genome-scale phylogeny and comparative genomics of the fungal order Sordariales.</title>
        <authorList>
            <consortium name="Lawrence Berkeley National Laboratory"/>
            <person name="Hensen N."/>
            <person name="Bonometti L."/>
            <person name="Westerberg I."/>
            <person name="Brannstrom I.O."/>
            <person name="Guillou S."/>
            <person name="Cros-Aarteil S."/>
            <person name="Calhoun S."/>
            <person name="Haridas S."/>
            <person name="Kuo A."/>
            <person name="Mondo S."/>
            <person name="Pangilinan J."/>
            <person name="Riley R."/>
            <person name="Labutti K."/>
            <person name="Andreopoulos B."/>
            <person name="Lipzen A."/>
            <person name="Chen C."/>
            <person name="Yanf M."/>
            <person name="Daum C."/>
            <person name="Ng V."/>
            <person name="Clum A."/>
            <person name="Steindorff A."/>
            <person name="Ohm R."/>
            <person name="Martin F."/>
            <person name="Silar P."/>
            <person name="Natvig D."/>
            <person name="Lalanne C."/>
            <person name="Gautier V."/>
            <person name="Ament-Velasquez S.L."/>
            <person name="Kruys A."/>
            <person name="Hutchinson M.I."/>
            <person name="Powell A.J."/>
            <person name="Barry K."/>
            <person name="Miller A.N."/>
            <person name="Grigoriev I.V."/>
            <person name="Debuchy R."/>
            <person name="Gladieux P."/>
            <person name="Thoren M.H."/>
            <person name="Johannesson H."/>
        </authorList>
    </citation>
    <scope>NUCLEOTIDE SEQUENCE</scope>
    <source>
        <strain evidence="1">CBS 606.72</strain>
    </source>
</reference>
<organism evidence="1 2">
    <name type="scientific">Immersiella caudata</name>
    <dbReference type="NCBI Taxonomy" id="314043"/>
    <lineage>
        <taxon>Eukaryota</taxon>
        <taxon>Fungi</taxon>
        <taxon>Dikarya</taxon>
        <taxon>Ascomycota</taxon>
        <taxon>Pezizomycotina</taxon>
        <taxon>Sordariomycetes</taxon>
        <taxon>Sordariomycetidae</taxon>
        <taxon>Sordariales</taxon>
        <taxon>Lasiosphaeriaceae</taxon>
        <taxon>Immersiella</taxon>
    </lineage>
</organism>
<keyword evidence="2" id="KW-1185">Reference proteome</keyword>